<feature type="compositionally biased region" description="Basic and acidic residues" evidence="1">
    <location>
        <begin position="193"/>
        <end position="215"/>
    </location>
</feature>
<evidence type="ECO:0000256" key="1">
    <source>
        <dbReference type="SAM" id="MobiDB-lite"/>
    </source>
</evidence>
<feature type="region of interest" description="Disordered" evidence="1">
    <location>
        <begin position="13"/>
        <end position="116"/>
    </location>
</feature>
<gene>
    <name evidence="2" type="ORF">DACRYDRAFT_108862</name>
</gene>
<dbReference type="OrthoDB" id="3237291at2759"/>
<feature type="compositionally biased region" description="Polar residues" evidence="1">
    <location>
        <begin position="216"/>
        <end position="230"/>
    </location>
</feature>
<feature type="region of interest" description="Disordered" evidence="1">
    <location>
        <begin position="354"/>
        <end position="375"/>
    </location>
</feature>
<dbReference type="RefSeq" id="XP_040627704.1">
    <property type="nucleotide sequence ID" value="XM_040768750.1"/>
</dbReference>
<dbReference type="AlphaFoldDB" id="M5G4M5"/>
<feature type="compositionally biased region" description="Basic and acidic residues" evidence="1">
    <location>
        <begin position="36"/>
        <end position="47"/>
    </location>
</feature>
<accession>M5G4M5</accession>
<dbReference type="STRING" id="1858805.M5G4M5"/>
<dbReference type="Proteomes" id="UP000030653">
    <property type="component" value="Unassembled WGS sequence"/>
</dbReference>
<proteinExistence type="predicted"/>
<reference evidence="2 3" key="1">
    <citation type="journal article" date="2012" name="Science">
        <title>The Paleozoic origin of enzymatic lignin decomposition reconstructed from 31 fungal genomes.</title>
        <authorList>
            <person name="Floudas D."/>
            <person name="Binder M."/>
            <person name="Riley R."/>
            <person name="Barry K."/>
            <person name="Blanchette R.A."/>
            <person name="Henrissat B."/>
            <person name="Martinez A.T."/>
            <person name="Otillar R."/>
            <person name="Spatafora J.W."/>
            <person name="Yadav J.S."/>
            <person name="Aerts A."/>
            <person name="Benoit I."/>
            <person name="Boyd A."/>
            <person name="Carlson A."/>
            <person name="Copeland A."/>
            <person name="Coutinho P.M."/>
            <person name="de Vries R.P."/>
            <person name="Ferreira P."/>
            <person name="Findley K."/>
            <person name="Foster B."/>
            <person name="Gaskell J."/>
            <person name="Glotzer D."/>
            <person name="Gorecki P."/>
            <person name="Heitman J."/>
            <person name="Hesse C."/>
            <person name="Hori C."/>
            <person name="Igarashi K."/>
            <person name="Jurgens J.A."/>
            <person name="Kallen N."/>
            <person name="Kersten P."/>
            <person name="Kohler A."/>
            <person name="Kuees U."/>
            <person name="Kumar T.K.A."/>
            <person name="Kuo A."/>
            <person name="LaButti K."/>
            <person name="Larrondo L.F."/>
            <person name="Lindquist E."/>
            <person name="Ling A."/>
            <person name="Lombard V."/>
            <person name="Lucas S."/>
            <person name="Lundell T."/>
            <person name="Martin R."/>
            <person name="McLaughlin D.J."/>
            <person name="Morgenstern I."/>
            <person name="Morin E."/>
            <person name="Murat C."/>
            <person name="Nagy L.G."/>
            <person name="Nolan M."/>
            <person name="Ohm R.A."/>
            <person name="Patyshakuliyeva A."/>
            <person name="Rokas A."/>
            <person name="Ruiz-Duenas F.J."/>
            <person name="Sabat G."/>
            <person name="Salamov A."/>
            <person name="Samejima M."/>
            <person name="Schmutz J."/>
            <person name="Slot J.C."/>
            <person name="St John F."/>
            <person name="Stenlid J."/>
            <person name="Sun H."/>
            <person name="Sun S."/>
            <person name="Syed K."/>
            <person name="Tsang A."/>
            <person name="Wiebenga A."/>
            <person name="Young D."/>
            <person name="Pisabarro A."/>
            <person name="Eastwood D.C."/>
            <person name="Martin F."/>
            <person name="Cullen D."/>
            <person name="Grigoriev I.V."/>
            <person name="Hibbett D.S."/>
        </authorList>
    </citation>
    <scope>NUCLEOTIDE SEQUENCE [LARGE SCALE GENOMIC DNA]</scope>
    <source>
        <strain evidence="2 3">DJM-731 SS1</strain>
    </source>
</reference>
<feature type="compositionally biased region" description="Polar residues" evidence="1">
    <location>
        <begin position="96"/>
        <end position="114"/>
    </location>
</feature>
<feature type="compositionally biased region" description="Polar residues" evidence="1">
    <location>
        <begin position="358"/>
        <end position="370"/>
    </location>
</feature>
<evidence type="ECO:0000313" key="2">
    <source>
        <dbReference type="EMBL" id="EJU00807.1"/>
    </source>
</evidence>
<dbReference type="EMBL" id="JH795866">
    <property type="protein sequence ID" value="EJU00807.1"/>
    <property type="molecule type" value="Genomic_DNA"/>
</dbReference>
<protein>
    <submittedName>
        <fullName evidence="2">Uncharacterized protein</fullName>
    </submittedName>
</protein>
<organism evidence="2 3">
    <name type="scientific">Dacryopinax primogenitus (strain DJM 731)</name>
    <name type="common">Brown rot fungus</name>
    <dbReference type="NCBI Taxonomy" id="1858805"/>
    <lineage>
        <taxon>Eukaryota</taxon>
        <taxon>Fungi</taxon>
        <taxon>Dikarya</taxon>
        <taxon>Basidiomycota</taxon>
        <taxon>Agaricomycotina</taxon>
        <taxon>Dacrymycetes</taxon>
        <taxon>Dacrymycetales</taxon>
        <taxon>Dacrymycetaceae</taxon>
        <taxon>Dacryopinax</taxon>
    </lineage>
</organism>
<evidence type="ECO:0000313" key="3">
    <source>
        <dbReference type="Proteomes" id="UP000030653"/>
    </source>
</evidence>
<feature type="compositionally biased region" description="Polar residues" evidence="1">
    <location>
        <begin position="16"/>
        <end position="29"/>
    </location>
</feature>
<sequence length="457" mass="49060">MAGDKPLAERIAALQRKNTPPQSSPQKPNQLGLRRPSGDGLKDRIARFEAAGGMPVPKAGASFGLAAPVSSDRKTSRELIGNRIPSAGRFYLPRSRSASPTTDMDTSPSRSSSPEVLWNDIKGDLHGLVADGYGDRERVTFPASGPRPALENDGLPASLLHKSDNVVHLKHNEVPAILLSGPYDRSVASGILRDTEGPDKPTQDTELVTEGHELSSSDVDSPTTPRENPAEVQTSHNAILDGGPSLVSASINTPIMPDFSKPDHVGSDLQTGHSDSQLGCKLKKEEFGDSDRECSQDPVPTCHDTGVLSAMAPPIENACGEQACGSEDKKVIPPVPVLRATSVQVQLPTPPVEFPSINGVTNPSSPSRSPTKVGATLDLRTSSPTETTLERSISMETEIHNFILMCHGFSILLEGSDHWVYELQRSVIDRQTPISASITDLIVILMHYFRSEDLTVM</sequence>
<dbReference type="GeneID" id="63683812"/>
<dbReference type="HOGENOM" id="CLU_598545_0_0_1"/>
<feature type="region of interest" description="Disordered" evidence="1">
    <location>
        <begin position="189"/>
        <end position="230"/>
    </location>
</feature>
<name>M5G4M5_DACPD</name>
<keyword evidence="3" id="KW-1185">Reference proteome</keyword>